<sequence length="108" mass="12250">MVLCSGVHNTVLRSFEPSDHASDGSDLISVINSSRSFIAEMRFKPSNTRSDELKMRNTVLRSMVHSTNLKSLYFSCTSSIRESIPVAIFWLQTSMDWLCPMTGEFAFY</sequence>
<dbReference type="EMBL" id="CM046392">
    <property type="protein sequence ID" value="KAI8553948.1"/>
    <property type="molecule type" value="Genomic_DNA"/>
</dbReference>
<accession>A0ACC0NMW5</accession>
<dbReference type="Proteomes" id="UP001062846">
    <property type="component" value="Chromosome 5"/>
</dbReference>
<comment type="caution">
    <text evidence="1">The sequence shown here is derived from an EMBL/GenBank/DDBJ whole genome shotgun (WGS) entry which is preliminary data.</text>
</comment>
<organism evidence="1 2">
    <name type="scientific">Rhododendron molle</name>
    <name type="common">Chinese azalea</name>
    <name type="synonym">Azalea mollis</name>
    <dbReference type="NCBI Taxonomy" id="49168"/>
    <lineage>
        <taxon>Eukaryota</taxon>
        <taxon>Viridiplantae</taxon>
        <taxon>Streptophyta</taxon>
        <taxon>Embryophyta</taxon>
        <taxon>Tracheophyta</taxon>
        <taxon>Spermatophyta</taxon>
        <taxon>Magnoliopsida</taxon>
        <taxon>eudicotyledons</taxon>
        <taxon>Gunneridae</taxon>
        <taxon>Pentapetalae</taxon>
        <taxon>asterids</taxon>
        <taxon>Ericales</taxon>
        <taxon>Ericaceae</taxon>
        <taxon>Ericoideae</taxon>
        <taxon>Rhodoreae</taxon>
        <taxon>Rhododendron</taxon>
    </lineage>
</organism>
<reference evidence="1" key="1">
    <citation type="submission" date="2022-02" db="EMBL/GenBank/DDBJ databases">
        <title>Plant Genome Project.</title>
        <authorList>
            <person name="Zhang R.-G."/>
        </authorList>
    </citation>
    <scope>NUCLEOTIDE SEQUENCE</scope>
    <source>
        <strain evidence="1">AT1</strain>
    </source>
</reference>
<name>A0ACC0NMW5_RHOML</name>
<gene>
    <name evidence="1" type="ORF">RHMOL_Rhmol05G0056700</name>
</gene>
<keyword evidence="2" id="KW-1185">Reference proteome</keyword>
<protein>
    <submittedName>
        <fullName evidence="1">Uncharacterized protein</fullName>
    </submittedName>
</protein>
<evidence type="ECO:0000313" key="1">
    <source>
        <dbReference type="EMBL" id="KAI8553948.1"/>
    </source>
</evidence>
<proteinExistence type="predicted"/>
<evidence type="ECO:0000313" key="2">
    <source>
        <dbReference type="Proteomes" id="UP001062846"/>
    </source>
</evidence>